<name>A0A099SZ69_METMT</name>
<dbReference type="SFLD" id="SFLDG01386">
    <property type="entry name" value="main_SPASM_domain-containing"/>
    <property type="match status" value="1"/>
</dbReference>
<dbReference type="AlphaFoldDB" id="A0A099SZ69"/>
<dbReference type="InterPro" id="IPR017200">
    <property type="entry name" value="PqqE-like"/>
</dbReference>
<evidence type="ECO:0000313" key="10">
    <source>
        <dbReference type="Proteomes" id="UP000029859"/>
    </source>
</evidence>
<dbReference type="SFLD" id="SFLDF00542">
    <property type="entry name" value="alternative_heme_biosynthesis"/>
    <property type="match status" value="1"/>
</dbReference>
<dbReference type="Proteomes" id="UP000029859">
    <property type="component" value="Unassembled WGS sequence"/>
</dbReference>
<protein>
    <submittedName>
        <fullName evidence="9">Radical SAM protein</fullName>
    </submittedName>
</protein>
<dbReference type="NCBIfam" id="TIGR04545">
    <property type="entry name" value="rSAM_ahbD_hemeb"/>
    <property type="match status" value="1"/>
</dbReference>
<dbReference type="InterPro" id="IPR030896">
    <property type="entry name" value="rSAM_AhbD_hemeb"/>
</dbReference>
<dbReference type="PROSITE" id="PS51918">
    <property type="entry name" value="RADICAL_SAM"/>
    <property type="match status" value="1"/>
</dbReference>
<dbReference type="OrthoDB" id="30736at2157"/>
<dbReference type="GO" id="GO:0046872">
    <property type="term" value="F:metal ion binding"/>
    <property type="evidence" value="ECO:0007669"/>
    <property type="project" value="UniProtKB-KW"/>
</dbReference>
<dbReference type="Pfam" id="PF04055">
    <property type="entry name" value="Radical_SAM"/>
    <property type="match status" value="1"/>
</dbReference>
<dbReference type="GO" id="GO:0003824">
    <property type="term" value="F:catalytic activity"/>
    <property type="evidence" value="ECO:0007669"/>
    <property type="project" value="InterPro"/>
</dbReference>
<accession>A0A099SZ69</accession>
<dbReference type="InterPro" id="IPR023885">
    <property type="entry name" value="4Fe4S-binding_SPASM_dom"/>
</dbReference>
<evidence type="ECO:0000256" key="6">
    <source>
        <dbReference type="ARBA" id="ARBA00023004"/>
    </source>
</evidence>
<dbReference type="SMART" id="SM00729">
    <property type="entry name" value="Elp3"/>
    <property type="match status" value="1"/>
</dbReference>
<dbReference type="InterPro" id="IPR006638">
    <property type="entry name" value="Elp3/MiaA/NifB-like_rSAM"/>
</dbReference>
<keyword evidence="7" id="KW-0411">Iron-sulfur</keyword>
<dbReference type="Pfam" id="PF13186">
    <property type="entry name" value="SPASM"/>
    <property type="match status" value="1"/>
</dbReference>
<dbReference type="NCBIfam" id="TIGR04085">
    <property type="entry name" value="rSAM_more_4Fe4S"/>
    <property type="match status" value="1"/>
</dbReference>
<dbReference type="InterPro" id="IPR007197">
    <property type="entry name" value="rSAM"/>
</dbReference>
<gene>
    <name evidence="9" type="ORF">LI82_09580</name>
</gene>
<keyword evidence="4" id="KW-0479">Metal-binding</keyword>
<dbReference type="PANTHER" id="PTHR11228">
    <property type="entry name" value="RADICAL SAM DOMAIN PROTEIN"/>
    <property type="match status" value="1"/>
</dbReference>
<dbReference type="GO" id="GO:0051539">
    <property type="term" value="F:4 iron, 4 sulfur cluster binding"/>
    <property type="evidence" value="ECO:0007669"/>
    <property type="project" value="UniProtKB-KW"/>
</dbReference>
<evidence type="ECO:0000256" key="5">
    <source>
        <dbReference type="ARBA" id="ARBA00023002"/>
    </source>
</evidence>
<keyword evidence="3" id="KW-0949">S-adenosyl-L-methionine</keyword>
<evidence type="ECO:0000313" key="9">
    <source>
        <dbReference type="EMBL" id="KGK97989.1"/>
    </source>
</evidence>
<dbReference type="InterPro" id="IPR034480">
    <property type="entry name" value="Heme_synthase-like"/>
</dbReference>
<dbReference type="RefSeq" id="WP_048195186.1">
    <property type="nucleotide sequence ID" value="NZ_CAAGSM010000001.1"/>
</dbReference>
<feature type="domain" description="Radical SAM core" evidence="8">
    <location>
        <begin position="2"/>
        <end position="219"/>
    </location>
</feature>
<evidence type="ECO:0000256" key="3">
    <source>
        <dbReference type="ARBA" id="ARBA00022691"/>
    </source>
</evidence>
<dbReference type="SFLD" id="SFLDS00029">
    <property type="entry name" value="Radical_SAM"/>
    <property type="match status" value="1"/>
</dbReference>
<dbReference type="Gene3D" id="3.20.20.70">
    <property type="entry name" value="Aldolase class I"/>
    <property type="match status" value="1"/>
</dbReference>
<dbReference type="CDD" id="cd01335">
    <property type="entry name" value="Radical_SAM"/>
    <property type="match status" value="1"/>
</dbReference>
<proteinExistence type="predicted"/>
<sequence length="346" mass="38248">MVKPPRLIAWELTWGCNLSCVHCRGASTSEIPEGELSTYEAKHFVDEVAEIGDPILIITGGEPLTRKDVFEVARYATDKGLRVALATNGTLLDEDVVRKLKDAGVQRVSISIDGSTAKTHDEFRGVPGAFEGAMRGIEYLKKGGLGFQINTTVTKRNLDEIPDILDLATEIGAEALHIFLLVPTGRGKNLENEEIPPVEYERVLNWFYDQQKHVSIQLKATCAPHYFRIMRQRAKREGIEVSVKTHGYEAMTRGCLGGTSFCFVSSTGDVQPCGYLPVVAGNIKEQSFREIWEDSKLFTDLRDFDSLGGKCGKCGYKGVCGGCRARAYAATGDYMAEEPYCIYVPR</sequence>
<dbReference type="PANTHER" id="PTHR11228:SF34">
    <property type="entry name" value="TUNGSTEN-CONTAINING ALDEHYDE FERREDOXIN OXIDOREDUCTASE COFACTOR MODIFYING PROTEIN"/>
    <property type="match status" value="1"/>
</dbReference>
<keyword evidence="6" id="KW-0408">Iron</keyword>
<evidence type="ECO:0000256" key="2">
    <source>
        <dbReference type="ARBA" id="ARBA00022485"/>
    </source>
</evidence>
<keyword evidence="2" id="KW-0004">4Fe-4S</keyword>
<evidence type="ECO:0000259" key="8">
    <source>
        <dbReference type="PROSITE" id="PS51918"/>
    </source>
</evidence>
<dbReference type="InterPro" id="IPR050377">
    <property type="entry name" value="Radical_SAM_PqqE_MftC-like"/>
</dbReference>
<keyword evidence="10" id="KW-1185">Reference proteome</keyword>
<dbReference type="SFLD" id="SFLDG01387">
    <property type="entry name" value="BtrN-like_SPASM_domain_contain"/>
    <property type="match status" value="1"/>
</dbReference>
<organism evidence="9 10">
    <name type="scientific">Methanococcoides methylutens</name>
    <dbReference type="NCBI Taxonomy" id="2226"/>
    <lineage>
        <taxon>Archaea</taxon>
        <taxon>Methanobacteriati</taxon>
        <taxon>Methanobacteriota</taxon>
        <taxon>Stenosarchaea group</taxon>
        <taxon>Methanomicrobia</taxon>
        <taxon>Methanosarcinales</taxon>
        <taxon>Methanosarcinaceae</taxon>
        <taxon>Methanococcoides</taxon>
    </lineage>
</organism>
<dbReference type="SFLD" id="SFLDG01067">
    <property type="entry name" value="SPASM/twitch_domain_containing"/>
    <property type="match status" value="1"/>
</dbReference>
<evidence type="ECO:0000256" key="1">
    <source>
        <dbReference type="ARBA" id="ARBA00001966"/>
    </source>
</evidence>
<keyword evidence="5" id="KW-0560">Oxidoreductase</keyword>
<comment type="cofactor">
    <cofactor evidence="1">
        <name>[4Fe-4S] cluster</name>
        <dbReference type="ChEBI" id="CHEBI:49883"/>
    </cofactor>
</comment>
<dbReference type="SFLD" id="SFLDG01385">
    <property type="entry name" value="heme_carboxy_lyase_like"/>
    <property type="match status" value="1"/>
</dbReference>
<evidence type="ECO:0000256" key="4">
    <source>
        <dbReference type="ARBA" id="ARBA00022723"/>
    </source>
</evidence>
<dbReference type="SUPFAM" id="SSF102114">
    <property type="entry name" value="Radical SAM enzymes"/>
    <property type="match status" value="1"/>
</dbReference>
<comment type="caution">
    <text evidence="9">The sequence shown here is derived from an EMBL/GenBank/DDBJ whole genome shotgun (WGS) entry which is preliminary data.</text>
</comment>
<dbReference type="InterPro" id="IPR058240">
    <property type="entry name" value="rSAM_sf"/>
</dbReference>
<dbReference type="PIRSF" id="PIRSF037420">
    <property type="entry name" value="PQQ_syn_pqqE"/>
    <property type="match status" value="1"/>
</dbReference>
<reference evidence="9 10" key="1">
    <citation type="submission" date="2014-09" db="EMBL/GenBank/DDBJ databases">
        <title>Draft genome sequence of an obligately methylotrophic methanogen, Methanococcoides methylutens, isolated from marine sediment.</title>
        <authorList>
            <person name="Guan Y."/>
            <person name="Ngugi D.K."/>
            <person name="Blom J."/>
            <person name="Ali S."/>
            <person name="Ferry J.G."/>
            <person name="Stingl U."/>
        </authorList>
    </citation>
    <scope>NUCLEOTIDE SEQUENCE [LARGE SCALE GENOMIC DNA]</scope>
    <source>
        <strain evidence="9 10">DSM 2657</strain>
    </source>
</reference>
<evidence type="ECO:0000256" key="7">
    <source>
        <dbReference type="ARBA" id="ARBA00023014"/>
    </source>
</evidence>
<dbReference type="CDD" id="cd21123">
    <property type="entry name" value="SPASM_MftC-like"/>
    <property type="match status" value="1"/>
</dbReference>
<dbReference type="InterPro" id="IPR034391">
    <property type="entry name" value="AdoMet-like_SPASM_containing"/>
</dbReference>
<dbReference type="EMBL" id="JRHO01000014">
    <property type="protein sequence ID" value="KGK97989.1"/>
    <property type="molecule type" value="Genomic_DNA"/>
</dbReference>
<dbReference type="InterPro" id="IPR013785">
    <property type="entry name" value="Aldolase_TIM"/>
</dbReference>